<dbReference type="Gene3D" id="3.90.70.10">
    <property type="entry name" value="Cysteine proteinases"/>
    <property type="match status" value="2"/>
</dbReference>
<feature type="region of interest" description="Disordered" evidence="8">
    <location>
        <begin position="1321"/>
        <end position="1415"/>
    </location>
</feature>
<evidence type="ECO:0000313" key="10">
    <source>
        <dbReference type="EMBL" id="CAK9435934.1"/>
    </source>
</evidence>
<protein>
    <recommendedName>
        <fullName evidence="3">ubiquitinyl hydrolase 1</fullName>
        <ecNumber evidence="3">3.4.19.12</ecNumber>
    </recommendedName>
</protein>
<dbReference type="InterPro" id="IPR001394">
    <property type="entry name" value="Peptidase_C19_UCH"/>
</dbReference>
<keyword evidence="5" id="KW-0833">Ubl conjugation pathway</keyword>
<gene>
    <name evidence="10" type="ORF">LODBEIA_P05480</name>
</gene>
<feature type="compositionally biased region" description="Acidic residues" evidence="8">
    <location>
        <begin position="1321"/>
        <end position="1331"/>
    </location>
</feature>
<feature type="region of interest" description="Disordered" evidence="8">
    <location>
        <begin position="931"/>
        <end position="1025"/>
    </location>
</feature>
<dbReference type="InterPro" id="IPR028889">
    <property type="entry name" value="USP"/>
</dbReference>
<keyword evidence="4" id="KW-0645">Protease</keyword>
<dbReference type="PROSITE" id="PS00972">
    <property type="entry name" value="USP_1"/>
    <property type="match status" value="1"/>
</dbReference>
<evidence type="ECO:0000256" key="4">
    <source>
        <dbReference type="ARBA" id="ARBA00022670"/>
    </source>
</evidence>
<dbReference type="PROSITE" id="PS00973">
    <property type="entry name" value="USP_2"/>
    <property type="match status" value="1"/>
</dbReference>
<feature type="region of interest" description="Disordered" evidence="8">
    <location>
        <begin position="1"/>
        <end position="59"/>
    </location>
</feature>
<evidence type="ECO:0000256" key="8">
    <source>
        <dbReference type="SAM" id="MobiDB-lite"/>
    </source>
</evidence>
<name>A0ABP0ZDS3_9ASCO</name>
<evidence type="ECO:0000256" key="5">
    <source>
        <dbReference type="ARBA" id="ARBA00022786"/>
    </source>
</evidence>
<feature type="domain" description="USP" evidence="9">
    <location>
        <begin position="357"/>
        <end position="1264"/>
    </location>
</feature>
<evidence type="ECO:0000256" key="3">
    <source>
        <dbReference type="ARBA" id="ARBA00012759"/>
    </source>
</evidence>
<feature type="region of interest" description="Disordered" evidence="8">
    <location>
        <begin position="184"/>
        <end position="203"/>
    </location>
</feature>
<dbReference type="InterPro" id="IPR035927">
    <property type="entry name" value="DUSP-like_sf"/>
</dbReference>
<dbReference type="Pfam" id="PF00443">
    <property type="entry name" value="UCH"/>
    <property type="match status" value="2"/>
</dbReference>
<evidence type="ECO:0000256" key="7">
    <source>
        <dbReference type="ARBA" id="ARBA00022807"/>
    </source>
</evidence>
<dbReference type="InterPro" id="IPR038765">
    <property type="entry name" value="Papain-like_cys_pep_sf"/>
</dbReference>
<feature type="compositionally biased region" description="Polar residues" evidence="8">
    <location>
        <begin position="1375"/>
        <end position="1389"/>
    </location>
</feature>
<feature type="compositionally biased region" description="Basic and acidic residues" evidence="8">
    <location>
        <begin position="752"/>
        <end position="774"/>
    </location>
</feature>
<evidence type="ECO:0000313" key="11">
    <source>
        <dbReference type="Proteomes" id="UP001497383"/>
    </source>
</evidence>
<dbReference type="PANTHER" id="PTHR21646:SF24">
    <property type="entry name" value="UBIQUITIN CARBOXYL-TERMINAL HYDROLASE"/>
    <property type="match status" value="1"/>
</dbReference>
<comment type="similarity">
    <text evidence="2">Belongs to the peptidase C19 family.</text>
</comment>
<proteinExistence type="inferred from homology"/>
<dbReference type="PANTHER" id="PTHR21646">
    <property type="entry name" value="UBIQUITIN CARBOXYL-TERMINAL HYDROLASE"/>
    <property type="match status" value="1"/>
</dbReference>
<dbReference type="InterPro" id="IPR050185">
    <property type="entry name" value="Ub_carboxyl-term_hydrolase"/>
</dbReference>
<keyword evidence="11" id="KW-1185">Reference proteome</keyword>
<dbReference type="InterPro" id="IPR018200">
    <property type="entry name" value="USP_CS"/>
</dbReference>
<feature type="compositionally biased region" description="Acidic residues" evidence="8">
    <location>
        <begin position="775"/>
        <end position="789"/>
    </location>
</feature>
<dbReference type="EC" id="3.4.19.12" evidence="3"/>
<feature type="compositionally biased region" description="Basic and acidic residues" evidence="8">
    <location>
        <begin position="1390"/>
        <end position="1401"/>
    </location>
</feature>
<keyword evidence="7" id="KW-0788">Thiol protease</keyword>
<keyword evidence="6" id="KW-0378">Hydrolase</keyword>
<feature type="compositionally biased region" description="Basic and acidic residues" evidence="8">
    <location>
        <begin position="50"/>
        <end position="59"/>
    </location>
</feature>
<feature type="compositionally biased region" description="Polar residues" evidence="8">
    <location>
        <begin position="958"/>
        <end position="967"/>
    </location>
</feature>
<comment type="catalytic activity">
    <reaction evidence="1">
        <text>Thiol-dependent hydrolysis of ester, thioester, amide, peptide and isopeptide bonds formed by the C-terminal Gly of ubiquitin (a 76-residue protein attached to proteins as an intracellular targeting signal).</text>
        <dbReference type="EC" id="3.4.19.12"/>
    </reaction>
</comment>
<feature type="compositionally biased region" description="Polar residues" evidence="8">
    <location>
        <begin position="1402"/>
        <end position="1415"/>
    </location>
</feature>
<dbReference type="EMBL" id="OZ022405">
    <property type="protein sequence ID" value="CAK9435934.1"/>
    <property type="molecule type" value="Genomic_DNA"/>
</dbReference>
<feature type="compositionally biased region" description="Basic and acidic residues" evidence="8">
    <location>
        <begin position="1"/>
        <end position="19"/>
    </location>
</feature>
<sequence>MSADRVIADPDRIEIEESHSYSSVSSSTGSPEPQSHPASDGHLENASSNDMERGLEDDLETRRSSIRHIIECTRWKEGDDCCVIPDDYYQGFLDAKVDSFAALKAELGPLDFHRVVNNSGYLLPADEELVTTRAVPRDVFSKFSEWFGVLGQPVFRSMIADAKTGEIKVERWPMTLIVRTVGKRTPSVPPSNHHHHHQQQQTLFRSGVARYNSNSNNHHNELDGDLPVPVAFSRTKSFSQLISLISSHVLKSPKSPLEDFRLWFISHSKENELPFHLGVQKFVFDIETKTVVTPKIYDNSLLSEGVTQPVYHVVMEKKERASSNFPVDVFVKAHADYASDKTRRENGKGGGDGGGRMGLSNLGNTCYMNSALQCLLHVPEINDYFFYDIYQKELNLDNPLGYNGDVANSFGSLLKSAFNPAKHSSSISPRDFKTTIGRYSSMFSGYLQQDSQELLSWLLDALHEDLNRIHTKPYCEKPELKDDEINDQGAVVRLAQMCWNQHKQRNDSVIIDLFTGLYQSTLVCPDCNKTSITFDPFNDLTLPLPMNKKWYHTFTIVDLSPEPVIPTRVMKLEVELKKTSNYDELVAYFSNFLKVPSRDLFLYEIFQHGVCADFQFEYNKNKFMPIGDVIGRSDDVFVYIIPHDPDTDLIIPVFNVVEDDDRSYQMVNYFGFPLFIVINKDNLNSFGTIRRKLLEATSVLTSLDLVEEYEKCKQLLDNFVAKKFYEKSDFTIPGAGNKPLEEKEQDEEEKEEEKKEEEKKEEEKKEEEKEKEKEEKEEEEVKEEEEEKDEEVKVKAKDREKVKEEDITEYDSDVSLADPYLNADFGFKIMYVLNHNPAHYVDHRALHGRAIKQPERKINMPFQKPNSRNFKPLLDEVPEAKRKFYQHSTVTNSDSIIDSAGENNQVSPSPEIVSSIERDSDENEGFVVIDKELATGEGNLEKNETIREESKPPPLPSRIQQLSQLNSSDEETESEINLGSLFESTTNLPLRPDSTYSDSTKPSNLNSPVESNFDEEEEEDDDDEGVRVVDRLRERVKEKVKEREKIYGKQVPWNNRGTLVSKKTVLICNWDSGVFSKCFDNSLVTWKSNSMPQLTNTELEQNRVKLERQKKKKITLAECLNSFSTPELLGEHDLWYCPRCKDHKRATKTIQLWSCGDILTIHLKRFHSARAFSDKIDVVVDFPIEGLNVSSYVANPACDDSDCIYDLIAVDNHYGGLGGGHYTASVKNFCDGKWYYYNDSRVTEISNPEEVVSSAAYLLFYRKRPLHNKLGSGAATKLEKILSNGVLEFEAKEAKKKVAFENVEDQVGKYELASRFAAADDDYEESYDNEVGDEKESNSGIDADSTSNDSEDDVTMKARKQRLNSMKEDGGCGSGATQLKKQKTNSSPSHDNDGSESEHLKMSSSPDEQNNAAPH</sequence>
<accession>A0ABP0ZDS3</accession>
<dbReference type="PROSITE" id="PS50235">
    <property type="entry name" value="USP_3"/>
    <property type="match status" value="1"/>
</dbReference>
<organism evidence="10 11">
    <name type="scientific">Lodderomyces beijingensis</name>
    <dbReference type="NCBI Taxonomy" id="1775926"/>
    <lineage>
        <taxon>Eukaryota</taxon>
        <taxon>Fungi</taxon>
        <taxon>Dikarya</taxon>
        <taxon>Ascomycota</taxon>
        <taxon>Saccharomycotina</taxon>
        <taxon>Pichiomycetes</taxon>
        <taxon>Debaryomycetaceae</taxon>
        <taxon>Candida/Lodderomyces clade</taxon>
        <taxon>Lodderomyces</taxon>
    </lineage>
</organism>
<evidence type="ECO:0000259" key="9">
    <source>
        <dbReference type="PROSITE" id="PS50235"/>
    </source>
</evidence>
<evidence type="ECO:0000256" key="6">
    <source>
        <dbReference type="ARBA" id="ARBA00022801"/>
    </source>
</evidence>
<feature type="region of interest" description="Disordered" evidence="8">
    <location>
        <begin position="734"/>
        <end position="806"/>
    </location>
</feature>
<dbReference type="RefSeq" id="XP_066827486.1">
    <property type="nucleotide sequence ID" value="XM_066975816.1"/>
</dbReference>
<feature type="compositionally biased region" description="Low complexity" evidence="8">
    <location>
        <begin position="20"/>
        <end position="35"/>
    </location>
</feature>
<evidence type="ECO:0000256" key="1">
    <source>
        <dbReference type="ARBA" id="ARBA00000707"/>
    </source>
</evidence>
<dbReference type="SUPFAM" id="SSF54001">
    <property type="entry name" value="Cysteine proteinases"/>
    <property type="match status" value="1"/>
</dbReference>
<dbReference type="SUPFAM" id="SSF143791">
    <property type="entry name" value="DUSP-like"/>
    <property type="match status" value="1"/>
</dbReference>
<feature type="compositionally biased region" description="Polar residues" evidence="8">
    <location>
        <begin position="1338"/>
        <end position="1348"/>
    </location>
</feature>
<feature type="compositionally biased region" description="Polar residues" evidence="8">
    <location>
        <begin position="982"/>
        <end position="1010"/>
    </location>
</feature>
<feature type="compositionally biased region" description="Acidic residues" evidence="8">
    <location>
        <begin position="1012"/>
        <end position="1024"/>
    </location>
</feature>
<evidence type="ECO:0000256" key="2">
    <source>
        <dbReference type="ARBA" id="ARBA00009085"/>
    </source>
</evidence>
<feature type="compositionally biased region" description="Basic and acidic residues" evidence="8">
    <location>
        <begin position="931"/>
        <end position="951"/>
    </location>
</feature>
<dbReference type="GeneID" id="92205744"/>
<feature type="compositionally biased region" description="Basic and acidic residues" evidence="8">
    <location>
        <begin position="790"/>
        <end position="805"/>
    </location>
</feature>
<reference evidence="10 11" key="1">
    <citation type="submission" date="2024-03" db="EMBL/GenBank/DDBJ databases">
        <authorList>
            <person name="Brejova B."/>
        </authorList>
    </citation>
    <scope>NUCLEOTIDE SEQUENCE [LARGE SCALE GENOMIC DNA]</scope>
    <source>
        <strain evidence="10 11">CBS 14171</strain>
    </source>
</reference>
<dbReference type="Proteomes" id="UP001497383">
    <property type="component" value="Chromosome 1"/>
</dbReference>